<dbReference type="AlphaFoldDB" id="A0ABD0YJP4"/>
<gene>
    <name evidence="1" type="ORF">AAG570_002959</name>
</gene>
<organism evidence="1 2">
    <name type="scientific">Ranatra chinensis</name>
    <dbReference type="NCBI Taxonomy" id="642074"/>
    <lineage>
        <taxon>Eukaryota</taxon>
        <taxon>Metazoa</taxon>
        <taxon>Ecdysozoa</taxon>
        <taxon>Arthropoda</taxon>
        <taxon>Hexapoda</taxon>
        <taxon>Insecta</taxon>
        <taxon>Pterygota</taxon>
        <taxon>Neoptera</taxon>
        <taxon>Paraneoptera</taxon>
        <taxon>Hemiptera</taxon>
        <taxon>Heteroptera</taxon>
        <taxon>Panheteroptera</taxon>
        <taxon>Nepomorpha</taxon>
        <taxon>Nepidae</taxon>
        <taxon>Ranatrinae</taxon>
        <taxon>Ranatra</taxon>
    </lineage>
</organism>
<dbReference type="Proteomes" id="UP001558652">
    <property type="component" value="Unassembled WGS sequence"/>
</dbReference>
<sequence length="331" mass="37469">MALPDGVQKEWALLHEEITRPTSFKSAWFKGWVEEDRENTRGIGVSFKFGVNGFEFFVKDLSDCGDIEMRLVLFTCVVLLANVTVLTGGPQYSHLSVDEFHNTFRVTWSVRKDPILADKLHQENDLSLKFNIHSPDSIFESSVGKKSPRLKRQRKVHNQPGFLFLLAQLFTGTVTDTNIAIRNITQIVNEQFPSSSAQTLGLADDNRRPGGRLEGANSTRLTIQDLANILGRNFRGLRRLFNSEWRNAIMVRTTWITFIKTVIWCSRAASVSCEMSSRQESSTSAGALCSTYPRFEAHSVIKCLTSWHKSAAEFHRQLVKPTDLRKCLQLG</sequence>
<name>A0ABD0YJP4_9HEMI</name>
<dbReference type="EMBL" id="JBFDAA010000013">
    <property type="protein sequence ID" value="KAL1122632.1"/>
    <property type="molecule type" value="Genomic_DNA"/>
</dbReference>
<comment type="caution">
    <text evidence="1">The sequence shown here is derived from an EMBL/GenBank/DDBJ whole genome shotgun (WGS) entry which is preliminary data.</text>
</comment>
<evidence type="ECO:0000313" key="2">
    <source>
        <dbReference type="Proteomes" id="UP001558652"/>
    </source>
</evidence>
<reference evidence="1 2" key="1">
    <citation type="submission" date="2024-07" db="EMBL/GenBank/DDBJ databases">
        <title>Chromosome-level genome assembly of the water stick insect Ranatra chinensis (Heteroptera: Nepidae).</title>
        <authorList>
            <person name="Liu X."/>
        </authorList>
    </citation>
    <scope>NUCLEOTIDE SEQUENCE [LARGE SCALE GENOMIC DNA]</scope>
    <source>
        <strain evidence="1">Cailab_2021Rc</strain>
        <tissue evidence="1">Muscle</tissue>
    </source>
</reference>
<keyword evidence="2" id="KW-1185">Reference proteome</keyword>
<accession>A0ABD0YJP4</accession>
<evidence type="ECO:0000313" key="1">
    <source>
        <dbReference type="EMBL" id="KAL1122632.1"/>
    </source>
</evidence>
<protein>
    <submittedName>
        <fullName evidence="1">Uncharacterized protein</fullName>
    </submittedName>
</protein>
<proteinExistence type="predicted"/>